<feature type="transmembrane region" description="Helical" evidence="1">
    <location>
        <begin position="87"/>
        <end position="106"/>
    </location>
</feature>
<dbReference type="Proteomes" id="UP000190460">
    <property type="component" value="Unassembled WGS sequence"/>
</dbReference>
<dbReference type="RefSeq" id="WP_078921233.1">
    <property type="nucleotide sequence ID" value="NZ_FUYB01000002.1"/>
</dbReference>
<dbReference type="InterPro" id="IPR010640">
    <property type="entry name" value="Low_temperature_requirement_A"/>
</dbReference>
<protein>
    <submittedName>
        <fullName evidence="2">Low temperature requirement protein LtrA</fullName>
    </submittedName>
</protein>
<keyword evidence="3" id="KW-1185">Reference proteome</keyword>
<feature type="transmembrane region" description="Helical" evidence="1">
    <location>
        <begin position="239"/>
        <end position="261"/>
    </location>
</feature>
<reference evidence="2 3" key="1">
    <citation type="submission" date="2017-02" db="EMBL/GenBank/DDBJ databases">
        <authorList>
            <person name="Peterson S.W."/>
        </authorList>
    </citation>
    <scope>NUCLEOTIDE SEQUENCE [LARGE SCALE GENOMIC DNA]</scope>
    <source>
        <strain evidence="2 3">ATCC 49788</strain>
    </source>
</reference>
<name>A0A1T4W0H1_9GAMM</name>
<organism evidence="2 3">
    <name type="scientific">Thiothrix eikelboomii</name>
    <dbReference type="NCBI Taxonomy" id="92487"/>
    <lineage>
        <taxon>Bacteria</taxon>
        <taxon>Pseudomonadati</taxon>
        <taxon>Pseudomonadota</taxon>
        <taxon>Gammaproteobacteria</taxon>
        <taxon>Thiotrichales</taxon>
        <taxon>Thiotrichaceae</taxon>
        <taxon>Thiothrix</taxon>
    </lineage>
</organism>
<accession>A0A1T4W0H1</accession>
<feature type="transmembrane region" description="Helical" evidence="1">
    <location>
        <begin position="142"/>
        <end position="163"/>
    </location>
</feature>
<dbReference type="PANTHER" id="PTHR36840:SF1">
    <property type="entry name" value="BLL5714 PROTEIN"/>
    <property type="match status" value="1"/>
</dbReference>
<dbReference type="AlphaFoldDB" id="A0A1T4W0H1"/>
<feature type="transmembrane region" description="Helical" evidence="1">
    <location>
        <begin position="54"/>
        <end position="75"/>
    </location>
</feature>
<evidence type="ECO:0000313" key="2">
    <source>
        <dbReference type="EMBL" id="SKA70548.1"/>
    </source>
</evidence>
<dbReference type="Pfam" id="PF06772">
    <property type="entry name" value="LtrA"/>
    <property type="match status" value="1"/>
</dbReference>
<dbReference type="STRING" id="92487.SAMN02745130_00763"/>
<feature type="transmembrane region" description="Helical" evidence="1">
    <location>
        <begin position="273"/>
        <end position="297"/>
    </location>
</feature>
<keyword evidence="1" id="KW-1133">Transmembrane helix</keyword>
<dbReference type="OrthoDB" id="7698234at2"/>
<feature type="transmembrane region" description="Helical" evidence="1">
    <location>
        <begin position="342"/>
        <end position="359"/>
    </location>
</feature>
<feature type="transmembrane region" description="Helical" evidence="1">
    <location>
        <begin position="112"/>
        <end position="130"/>
    </location>
</feature>
<feature type="transmembrane region" description="Helical" evidence="1">
    <location>
        <begin position="365"/>
        <end position="384"/>
    </location>
</feature>
<feature type="transmembrane region" description="Helical" evidence="1">
    <location>
        <begin position="309"/>
        <end position="330"/>
    </location>
</feature>
<dbReference type="PANTHER" id="PTHR36840">
    <property type="entry name" value="BLL5714 PROTEIN"/>
    <property type="match status" value="1"/>
</dbReference>
<dbReference type="EMBL" id="FUYB01000002">
    <property type="protein sequence ID" value="SKA70548.1"/>
    <property type="molecule type" value="Genomic_DNA"/>
</dbReference>
<gene>
    <name evidence="2" type="ORF">SAMN02745130_00763</name>
</gene>
<keyword evidence="1" id="KW-0812">Transmembrane</keyword>
<evidence type="ECO:0000313" key="3">
    <source>
        <dbReference type="Proteomes" id="UP000190460"/>
    </source>
</evidence>
<evidence type="ECO:0000256" key="1">
    <source>
        <dbReference type="SAM" id="Phobius"/>
    </source>
</evidence>
<proteinExistence type="predicted"/>
<sequence>MAQTIVLQPPTHHEDDPNASHHVHWVELFYDLIQVVCIFQLGNLLGYHHDFQSFLIYVGLFIAIWVSWAATVFYTSLYITNDVPHRLLMALQIVGICIMAIALGQIPGVGIYYFAVAFAVVRGILALLYWRAGYYSKSTAQLSRRFAGLFITVSVAVVLATFLPYPLNYLAWTLILLAEQLAFVWPKVGLMSDDRFKPRLVHLSERFTLLFLIVMGEGFFKLVLTLSEQGIQNLDWNDYINATLGCLWLFSLTWIYFDFVGNGRIKPDNCHMILWWYGHLLLMLGASMNTVAIKGLMTAELLAPFPMEYGWLGCLGLIWFLIATILIQAAIKQHTAHQFYSLRLRLFGIGLALLTWILGSRVPAWFSISLFIIAYASQIASPLYHALRGTTPKGATPI</sequence>
<feature type="transmembrane region" description="Helical" evidence="1">
    <location>
        <begin position="169"/>
        <end position="186"/>
    </location>
</feature>
<keyword evidence="1" id="KW-0472">Membrane</keyword>
<feature type="transmembrane region" description="Helical" evidence="1">
    <location>
        <begin position="207"/>
        <end position="227"/>
    </location>
</feature>